<keyword evidence="2" id="KW-1185">Reference proteome</keyword>
<comment type="caution">
    <text evidence="1">The sequence shown here is derived from an EMBL/GenBank/DDBJ whole genome shotgun (WGS) entry which is preliminary data.</text>
</comment>
<evidence type="ECO:0000313" key="1">
    <source>
        <dbReference type="EMBL" id="ODM17851.1"/>
    </source>
</evidence>
<reference evidence="1 2" key="1">
    <citation type="journal article" date="2016" name="BMC Genomics">
        <title>Comparative genomic and transcriptomic analyses of the Fuzhuan brick tea-fermentation fungus Aspergillus cristatus.</title>
        <authorList>
            <person name="Ge Y."/>
            <person name="Wang Y."/>
            <person name="Liu Y."/>
            <person name="Tan Y."/>
            <person name="Ren X."/>
            <person name="Zhang X."/>
            <person name="Hyde K.D."/>
            <person name="Liu Y."/>
            <person name="Liu Z."/>
        </authorList>
    </citation>
    <scope>NUCLEOTIDE SEQUENCE [LARGE SCALE GENOMIC DNA]</scope>
    <source>
        <strain evidence="1 2">GZAAS20.1005</strain>
    </source>
</reference>
<organism evidence="1 2">
    <name type="scientific">Aspergillus cristatus</name>
    <name type="common">Chinese Fuzhuan brick tea-fermentation fungus</name>
    <name type="synonym">Eurotium cristatum</name>
    <dbReference type="NCBI Taxonomy" id="573508"/>
    <lineage>
        <taxon>Eukaryota</taxon>
        <taxon>Fungi</taxon>
        <taxon>Dikarya</taxon>
        <taxon>Ascomycota</taxon>
        <taxon>Pezizomycotina</taxon>
        <taxon>Eurotiomycetes</taxon>
        <taxon>Eurotiomycetidae</taxon>
        <taxon>Eurotiales</taxon>
        <taxon>Aspergillaceae</taxon>
        <taxon>Aspergillus</taxon>
        <taxon>Aspergillus subgen. Aspergillus</taxon>
    </lineage>
</organism>
<dbReference type="VEuPathDB" id="FungiDB:SI65_06639"/>
<protein>
    <submittedName>
        <fullName evidence="1">Uncharacterized protein</fullName>
    </submittedName>
</protein>
<dbReference type="AlphaFoldDB" id="A0A1E3BAQ1"/>
<gene>
    <name evidence="1" type="ORF">SI65_06639</name>
</gene>
<dbReference type="OrthoDB" id="4760831at2759"/>
<dbReference type="EMBL" id="JXNT01000007">
    <property type="protein sequence ID" value="ODM17851.1"/>
    <property type="molecule type" value="Genomic_DNA"/>
</dbReference>
<name>A0A1E3BAQ1_ASPCR</name>
<sequence>MRTPSFQEHIEVIVAREHSYKHKYAILFFFEENDFGVTVTILKIAAGDRTPAETLQNTINQTVDMIGPCGDEVERSLIIIVYIGEAVVDDGHILFSTFTFRQAIFWDTIREALFTGIEKLNHIDALGLIDCCSVLEITVQTSRKCQRGSAQTTVDSLFEEMQHQGSNPCGDVSELVLCQISGDKPISLRFKQSLMTRELQEELDGVRGNIEGVSRITMPDEAAAPASFTVSIVDKDGNKVF</sequence>
<accession>A0A1E3BAQ1</accession>
<dbReference type="STRING" id="573508.A0A1E3BAQ1"/>
<dbReference type="Proteomes" id="UP000094569">
    <property type="component" value="Unassembled WGS sequence"/>
</dbReference>
<evidence type="ECO:0000313" key="2">
    <source>
        <dbReference type="Proteomes" id="UP000094569"/>
    </source>
</evidence>
<proteinExistence type="predicted"/>